<sequence>MEHIRLTVTLRPGRGTLARLAATLNHHQVLDFAYTAAPVDATASTGASASGVTAAPARVTTAVIRVPRAHAPRAQQKLRRLVDVLDVALDPAPSGATAATPDGHTPSAGAPPH</sequence>
<proteinExistence type="predicted"/>
<keyword evidence="3" id="KW-1185">Reference proteome</keyword>
<evidence type="ECO:0008006" key="4">
    <source>
        <dbReference type="Google" id="ProtNLM"/>
    </source>
</evidence>
<dbReference type="RefSeq" id="WP_176165031.1">
    <property type="nucleotide sequence ID" value="NZ_CP054929.1"/>
</dbReference>
<protein>
    <recommendedName>
        <fullName evidence="4">ACT domain-containing protein</fullName>
    </recommendedName>
</protein>
<reference evidence="2 3" key="1">
    <citation type="submission" date="2020-06" db="EMBL/GenBank/DDBJ databases">
        <title>Genome mining for natural products.</title>
        <authorList>
            <person name="Zhang B."/>
            <person name="Shi J."/>
            <person name="Ge H."/>
        </authorList>
    </citation>
    <scope>NUCLEOTIDE SEQUENCE [LARGE SCALE GENOMIC DNA]</scope>
    <source>
        <strain evidence="2 3">NA00687</strain>
    </source>
</reference>
<evidence type="ECO:0000256" key="1">
    <source>
        <dbReference type="SAM" id="MobiDB-lite"/>
    </source>
</evidence>
<feature type="region of interest" description="Disordered" evidence="1">
    <location>
        <begin position="92"/>
        <end position="113"/>
    </location>
</feature>
<accession>A0A7H8NFS4</accession>
<name>A0A7H8NFS4_9ACTN</name>
<gene>
    <name evidence="2" type="ORF">HUT08_31525</name>
</gene>
<evidence type="ECO:0000313" key="2">
    <source>
        <dbReference type="EMBL" id="QKW53324.1"/>
    </source>
</evidence>
<organism evidence="2 3">
    <name type="scientific">Streptomyces buecherae</name>
    <dbReference type="NCBI Taxonomy" id="2763006"/>
    <lineage>
        <taxon>Bacteria</taxon>
        <taxon>Bacillati</taxon>
        <taxon>Actinomycetota</taxon>
        <taxon>Actinomycetes</taxon>
        <taxon>Kitasatosporales</taxon>
        <taxon>Streptomycetaceae</taxon>
        <taxon>Streptomyces</taxon>
    </lineage>
</organism>
<dbReference type="Proteomes" id="UP000509303">
    <property type="component" value="Chromosome"/>
</dbReference>
<dbReference type="EMBL" id="CP054929">
    <property type="protein sequence ID" value="QKW53324.1"/>
    <property type="molecule type" value="Genomic_DNA"/>
</dbReference>
<dbReference type="AlphaFoldDB" id="A0A7H8NFS4"/>
<evidence type="ECO:0000313" key="3">
    <source>
        <dbReference type="Proteomes" id="UP000509303"/>
    </source>
</evidence>